<sequence length="349" mass="41198">MKNIYRKIVFYSGNREALKVSGDFVIYWDNTLKRHPVMCTDVPHYFEMVYEDESPAEMEAVSGYGYDPKTRKYLKEPSTIKVPRESLINQQNDQRLRELLVLIYVLTDKYFFEYDHKQGWFIEITAKEKPQLMKRLRYGQQFYFSNKKSPKKLKKFPNEKYVLTLDPAIFIIQNASGEINRDINLSDIVSGFYILNKRTQAQLMNAFYSIYDARTINNTSLSFISLINSIETLIHHKYKDKGVICKGCDRPKYAVVQKFHDFIRENYDGYQGTGKKGEGRDKFVNEIYTLRSKIVHNGKLISRNRPFYSTVEDTRNELISREIYDRAEGISKAVAKRYLLKQIFKIENE</sequence>
<organism evidence="1 2">
    <name type="scientific">Candidatus Gottesmanbacteria bacterium RIFCSPHIGHO2_01_FULL_39_10</name>
    <dbReference type="NCBI Taxonomy" id="1798375"/>
    <lineage>
        <taxon>Bacteria</taxon>
        <taxon>Candidatus Gottesmaniibacteriota</taxon>
    </lineage>
</organism>
<protein>
    <submittedName>
        <fullName evidence="1">Uncharacterized protein</fullName>
    </submittedName>
</protein>
<reference evidence="1 2" key="1">
    <citation type="journal article" date="2016" name="Nat. Commun.">
        <title>Thousands of microbial genomes shed light on interconnected biogeochemical processes in an aquifer system.</title>
        <authorList>
            <person name="Anantharaman K."/>
            <person name="Brown C.T."/>
            <person name="Hug L.A."/>
            <person name="Sharon I."/>
            <person name="Castelle C.J."/>
            <person name="Probst A.J."/>
            <person name="Thomas B.C."/>
            <person name="Singh A."/>
            <person name="Wilkins M.J."/>
            <person name="Karaoz U."/>
            <person name="Brodie E.L."/>
            <person name="Williams K.H."/>
            <person name="Hubbard S.S."/>
            <person name="Banfield J.F."/>
        </authorList>
    </citation>
    <scope>NUCLEOTIDE SEQUENCE [LARGE SCALE GENOMIC DNA]</scope>
</reference>
<dbReference type="AlphaFoldDB" id="A0A1F5ZNW8"/>
<comment type="caution">
    <text evidence="1">The sequence shown here is derived from an EMBL/GenBank/DDBJ whole genome shotgun (WGS) entry which is preliminary data.</text>
</comment>
<evidence type="ECO:0000313" key="1">
    <source>
        <dbReference type="EMBL" id="OGG14024.1"/>
    </source>
</evidence>
<proteinExistence type="predicted"/>
<gene>
    <name evidence="1" type="ORF">A2773_05750</name>
</gene>
<evidence type="ECO:0000313" key="2">
    <source>
        <dbReference type="Proteomes" id="UP000177383"/>
    </source>
</evidence>
<dbReference type="Proteomes" id="UP000177383">
    <property type="component" value="Unassembled WGS sequence"/>
</dbReference>
<name>A0A1F5ZNW8_9BACT</name>
<accession>A0A1F5ZNW8</accession>
<dbReference type="EMBL" id="MFJE01000027">
    <property type="protein sequence ID" value="OGG14024.1"/>
    <property type="molecule type" value="Genomic_DNA"/>
</dbReference>